<evidence type="ECO:0000256" key="2">
    <source>
        <dbReference type="ARBA" id="ARBA00023015"/>
    </source>
</evidence>
<evidence type="ECO:0000256" key="4">
    <source>
        <dbReference type="ARBA" id="ARBA00023163"/>
    </source>
</evidence>
<comment type="similarity">
    <text evidence="1">Belongs to the LysR transcriptional regulatory family.</text>
</comment>
<comment type="caution">
    <text evidence="6">The sequence shown here is derived from an EMBL/GenBank/DDBJ whole genome shotgun (WGS) entry which is preliminary data.</text>
</comment>
<dbReference type="InterPro" id="IPR036390">
    <property type="entry name" value="WH_DNA-bd_sf"/>
</dbReference>
<evidence type="ECO:0000256" key="3">
    <source>
        <dbReference type="ARBA" id="ARBA00023125"/>
    </source>
</evidence>
<dbReference type="PROSITE" id="PS50931">
    <property type="entry name" value="HTH_LYSR"/>
    <property type="match status" value="1"/>
</dbReference>
<dbReference type="Gene3D" id="1.10.10.10">
    <property type="entry name" value="Winged helix-like DNA-binding domain superfamily/Winged helix DNA-binding domain"/>
    <property type="match status" value="1"/>
</dbReference>
<keyword evidence="3" id="KW-0238">DNA-binding</keyword>
<dbReference type="CDD" id="cd08427">
    <property type="entry name" value="PBP2_LTTR_like_2"/>
    <property type="match status" value="1"/>
</dbReference>
<dbReference type="EMBL" id="JAIRBM010000004">
    <property type="protein sequence ID" value="MBZ6075888.1"/>
    <property type="molecule type" value="Genomic_DNA"/>
</dbReference>
<accession>A0ABS7VK25</accession>
<dbReference type="Pfam" id="PF03466">
    <property type="entry name" value="LysR_substrate"/>
    <property type="match status" value="1"/>
</dbReference>
<gene>
    <name evidence="6" type="ORF">K9B37_06250</name>
</gene>
<dbReference type="PANTHER" id="PTHR30346:SF28">
    <property type="entry name" value="HTH-TYPE TRANSCRIPTIONAL REGULATOR CYNR"/>
    <property type="match status" value="1"/>
</dbReference>
<dbReference type="Pfam" id="PF00126">
    <property type="entry name" value="HTH_1"/>
    <property type="match status" value="1"/>
</dbReference>
<reference evidence="6 7" key="1">
    <citation type="submission" date="2021-09" db="EMBL/GenBank/DDBJ databases">
        <title>The complete genome sequence of a new microorganism.</title>
        <authorList>
            <person name="Zi Z."/>
        </authorList>
    </citation>
    <scope>NUCLEOTIDE SEQUENCE [LARGE SCALE GENOMIC DNA]</scope>
    <source>
        <strain evidence="6 7">WGZ8</strain>
    </source>
</reference>
<keyword evidence="4" id="KW-0804">Transcription</keyword>
<name>A0ABS7VK25_9HYPH</name>
<keyword evidence="7" id="KW-1185">Reference proteome</keyword>
<sequence>MDTRFLESFLTVAESGSMAEAARRLGITPAAVAQRIRALEDEVGTLLLSRAGRTVRPTEAGSAILARGRNILRDVRDLQALAGRGSIAGEIRLGAISTALTGLLPTILARLLAAAPMLDLYVVPGTSVELYRQVTEGDIDAAIVVKPQFAFPKTLDWHVLRSEPLIVLAPERIADRDPHSLLRSEPFIRYDRNHWGGRLADSYLRRVGIRPHERLELDALEAIAVMVSKGLGVSLLPDWAPPWPAGLSVAKIALPANAPERHIGLVWSRASSRIRLIQALQTVASQVSMDPIAG</sequence>
<keyword evidence="2" id="KW-0805">Transcription regulation</keyword>
<proteinExistence type="inferred from homology"/>
<organism evidence="6 7">
    <name type="scientific">Microvirga puerhi</name>
    <dbReference type="NCBI Taxonomy" id="2876078"/>
    <lineage>
        <taxon>Bacteria</taxon>
        <taxon>Pseudomonadati</taxon>
        <taxon>Pseudomonadota</taxon>
        <taxon>Alphaproteobacteria</taxon>
        <taxon>Hyphomicrobiales</taxon>
        <taxon>Methylobacteriaceae</taxon>
        <taxon>Microvirga</taxon>
    </lineage>
</organism>
<evidence type="ECO:0000256" key="1">
    <source>
        <dbReference type="ARBA" id="ARBA00009437"/>
    </source>
</evidence>
<evidence type="ECO:0000313" key="7">
    <source>
        <dbReference type="Proteomes" id="UP000704176"/>
    </source>
</evidence>
<dbReference type="RefSeq" id="WP_224312173.1">
    <property type="nucleotide sequence ID" value="NZ_JAIRBM010000004.1"/>
</dbReference>
<protein>
    <submittedName>
        <fullName evidence="6">LysR family transcriptional regulator</fullName>
    </submittedName>
</protein>
<dbReference type="InterPro" id="IPR000847">
    <property type="entry name" value="LysR_HTH_N"/>
</dbReference>
<evidence type="ECO:0000259" key="5">
    <source>
        <dbReference type="PROSITE" id="PS50931"/>
    </source>
</evidence>
<evidence type="ECO:0000313" key="6">
    <source>
        <dbReference type="EMBL" id="MBZ6075888.1"/>
    </source>
</evidence>
<dbReference type="SUPFAM" id="SSF46785">
    <property type="entry name" value="Winged helix' DNA-binding domain"/>
    <property type="match status" value="1"/>
</dbReference>
<dbReference type="InterPro" id="IPR036388">
    <property type="entry name" value="WH-like_DNA-bd_sf"/>
</dbReference>
<dbReference type="Proteomes" id="UP000704176">
    <property type="component" value="Unassembled WGS sequence"/>
</dbReference>
<feature type="domain" description="HTH lysR-type" evidence="5">
    <location>
        <begin position="1"/>
        <end position="58"/>
    </location>
</feature>
<dbReference type="PANTHER" id="PTHR30346">
    <property type="entry name" value="TRANSCRIPTIONAL DUAL REGULATOR HCAR-RELATED"/>
    <property type="match status" value="1"/>
</dbReference>
<dbReference type="InterPro" id="IPR005119">
    <property type="entry name" value="LysR_subst-bd"/>
</dbReference>
<dbReference type="Gene3D" id="3.40.190.10">
    <property type="entry name" value="Periplasmic binding protein-like II"/>
    <property type="match status" value="2"/>
</dbReference>
<dbReference type="SUPFAM" id="SSF53850">
    <property type="entry name" value="Periplasmic binding protein-like II"/>
    <property type="match status" value="1"/>
</dbReference>